<proteinExistence type="predicted"/>
<dbReference type="EMBL" id="BK015760">
    <property type="protein sequence ID" value="DAE23813.1"/>
    <property type="molecule type" value="Genomic_DNA"/>
</dbReference>
<evidence type="ECO:0000313" key="1">
    <source>
        <dbReference type="EMBL" id="DAE23813.1"/>
    </source>
</evidence>
<accession>A0A8S5QYK4</accession>
<sequence length="72" mass="8415">MTHNFLIRFNDKTSTLFTNAKMYVVDDENRMISIVSEEKSQLIFFDDISSIEIVRAEKTIIYGAHKTVKEIK</sequence>
<name>A0A8S5QYK4_9CAUD</name>
<reference evidence="1" key="1">
    <citation type="journal article" date="2021" name="Proc. Natl. Acad. Sci. U.S.A.">
        <title>A Catalog of Tens of Thousands of Viruses from Human Metagenomes Reveals Hidden Associations with Chronic Diseases.</title>
        <authorList>
            <person name="Tisza M.J."/>
            <person name="Buck C.B."/>
        </authorList>
    </citation>
    <scope>NUCLEOTIDE SEQUENCE</scope>
    <source>
        <strain evidence="1">Ct9lR64</strain>
    </source>
</reference>
<protein>
    <submittedName>
        <fullName evidence="1">Uncharacterized protein</fullName>
    </submittedName>
</protein>
<organism evidence="1">
    <name type="scientific">Siphoviridae sp. ct9lR64</name>
    <dbReference type="NCBI Taxonomy" id="2826178"/>
    <lineage>
        <taxon>Viruses</taxon>
        <taxon>Duplodnaviria</taxon>
        <taxon>Heunggongvirae</taxon>
        <taxon>Uroviricota</taxon>
        <taxon>Caudoviricetes</taxon>
    </lineage>
</organism>